<dbReference type="InterPro" id="IPR051795">
    <property type="entry name" value="Glycosyl_Hydrlase_43"/>
</dbReference>
<keyword evidence="3 6" id="KW-0326">Glycosidase</keyword>
<dbReference type="Proteomes" id="UP000803844">
    <property type="component" value="Unassembled WGS sequence"/>
</dbReference>
<name>A0A9P5CW54_CRYP1</name>
<evidence type="ECO:0000256" key="1">
    <source>
        <dbReference type="ARBA" id="ARBA00009865"/>
    </source>
</evidence>
<dbReference type="EMBL" id="MU032344">
    <property type="protein sequence ID" value="KAF3771441.1"/>
    <property type="molecule type" value="Genomic_DNA"/>
</dbReference>
<evidence type="ECO:0000256" key="6">
    <source>
        <dbReference type="RuleBase" id="RU361187"/>
    </source>
</evidence>
<comment type="similarity">
    <text evidence="1 6">Belongs to the glycosyl hydrolase 43 family.</text>
</comment>
<evidence type="ECO:0000256" key="7">
    <source>
        <dbReference type="SAM" id="SignalP"/>
    </source>
</evidence>
<evidence type="ECO:0000256" key="5">
    <source>
        <dbReference type="PIRSR" id="PIRSR606710-2"/>
    </source>
</evidence>
<dbReference type="CDD" id="cd08999">
    <property type="entry name" value="GH43_ABN-like"/>
    <property type="match status" value="1"/>
</dbReference>
<evidence type="ECO:0000256" key="2">
    <source>
        <dbReference type="ARBA" id="ARBA00022801"/>
    </source>
</evidence>
<feature type="active site" description="Proton acceptor" evidence="4">
    <location>
        <position position="48"/>
    </location>
</feature>
<protein>
    <submittedName>
        <fullName evidence="8">Family 43 glycoside hydrolase</fullName>
    </submittedName>
</protein>
<dbReference type="GO" id="GO:0005975">
    <property type="term" value="P:carbohydrate metabolic process"/>
    <property type="evidence" value="ECO:0007669"/>
    <property type="project" value="InterPro"/>
</dbReference>
<dbReference type="OrthoDB" id="3879658at2759"/>
<dbReference type="SUPFAM" id="SSF75005">
    <property type="entry name" value="Arabinanase/levansucrase/invertase"/>
    <property type="match status" value="1"/>
</dbReference>
<dbReference type="PANTHER" id="PTHR42812:SF5">
    <property type="entry name" value="ENDO-ARABINASE"/>
    <property type="match status" value="1"/>
</dbReference>
<dbReference type="AlphaFoldDB" id="A0A9P5CW54"/>
<dbReference type="InterPro" id="IPR006710">
    <property type="entry name" value="Glyco_hydro_43"/>
</dbReference>
<keyword evidence="7" id="KW-0732">Signal</keyword>
<dbReference type="Pfam" id="PF04616">
    <property type="entry name" value="Glyco_hydro_43"/>
    <property type="match status" value="1"/>
</dbReference>
<feature type="chain" id="PRO_5040472309" evidence="7">
    <location>
        <begin position="23"/>
        <end position="338"/>
    </location>
</feature>
<evidence type="ECO:0000313" key="9">
    <source>
        <dbReference type="Proteomes" id="UP000803844"/>
    </source>
</evidence>
<dbReference type="GeneID" id="63841660"/>
<proteinExistence type="inferred from homology"/>
<keyword evidence="2 6" id="KW-0378">Hydrolase</keyword>
<feature type="signal peptide" evidence="7">
    <location>
        <begin position="1"/>
        <end position="22"/>
    </location>
</feature>
<keyword evidence="9" id="KW-1185">Reference proteome</keyword>
<dbReference type="Gene3D" id="2.115.10.20">
    <property type="entry name" value="Glycosyl hydrolase domain, family 43"/>
    <property type="match status" value="1"/>
</dbReference>
<feature type="active site" description="Proton donor" evidence="4">
    <location>
        <position position="241"/>
    </location>
</feature>
<dbReference type="GO" id="GO:0004553">
    <property type="term" value="F:hydrolase activity, hydrolyzing O-glycosyl compounds"/>
    <property type="evidence" value="ECO:0007669"/>
    <property type="project" value="InterPro"/>
</dbReference>
<reference evidence="8" key="1">
    <citation type="journal article" date="2020" name="Phytopathology">
        <title>Genome sequence of the chestnut blight fungus Cryphonectria parasitica EP155: A fundamental resource for an archetypical invasive plant pathogen.</title>
        <authorList>
            <person name="Crouch J.A."/>
            <person name="Dawe A."/>
            <person name="Aerts A."/>
            <person name="Barry K."/>
            <person name="Churchill A.C.L."/>
            <person name="Grimwood J."/>
            <person name="Hillman B."/>
            <person name="Milgroom M.G."/>
            <person name="Pangilinan J."/>
            <person name="Smith M."/>
            <person name="Salamov A."/>
            <person name="Schmutz J."/>
            <person name="Yadav J."/>
            <person name="Grigoriev I.V."/>
            <person name="Nuss D."/>
        </authorList>
    </citation>
    <scope>NUCLEOTIDE SEQUENCE</scope>
    <source>
        <strain evidence="8">EP155</strain>
    </source>
</reference>
<feature type="site" description="Important for catalytic activity, responsible for pKa modulation of the active site Glu and correct orientation of both the proton donor and substrate" evidence="5">
    <location>
        <position position="168"/>
    </location>
</feature>
<comment type="caution">
    <text evidence="8">The sequence shown here is derived from an EMBL/GenBank/DDBJ whole genome shotgun (WGS) entry which is preliminary data.</text>
</comment>
<dbReference type="RefSeq" id="XP_040782402.1">
    <property type="nucleotide sequence ID" value="XM_040924531.1"/>
</dbReference>
<evidence type="ECO:0000256" key="3">
    <source>
        <dbReference type="ARBA" id="ARBA00023295"/>
    </source>
</evidence>
<evidence type="ECO:0000256" key="4">
    <source>
        <dbReference type="PIRSR" id="PIRSR606710-1"/>
    </source>
</evidence>
<gene>
    <name evidence="8" type="ORF">M406DRAFT_53933</name>
</gene>
<organism evidence="8 9">
    <name type="scientific">Cryphonectria parasitica (strain ATCC 38755 / EP155)</name>
    <dbReference type="NCBI Taxonomy" id="660469"/>
    <lineage>
        <taxon>Eukaryota</taxon>
        <taxon>Fungi</taxon>
        <taxon>Dikarya</taxon>
        <taxon>Ascomycota</taxon>
        <taxon>Pezizomycotina</taxon>
        <taxon>Sordariomycetes</taxon>
        <taxon>Sordariomycetidae</taxon>
        <taxon>Diaporthales</taxon>
        <taxon>Cryphonectriaceae</taxon>
        <taxon>Cryphonectria-Endothia species complex</taxon>
        <taxon>Cryphonectria</taxon>
    </lineage>
</organism>
<sequence length="338" mass="35967">MASRSRLAVLGFIASLSESVLGAPFESSSRVSHDKRAELLAINTNFPDPAIEQAWDGTWYAFATTGNGYNIQVATASTPDGPWTWLEQDALPTSGAWTSGVDNWAPDVKRMPPESQSLYIMTYSGELASDTAHHCVGIATSHNIAGPYTPQDTPVICPDVASTGGAIDSSMYYDEPNNKRYLVYKEDGNSVGNGGDCGNSVAPVHATPIMLQEMDVNDWITPVGEPVELLDRESEDGPLIEAPYIIGTSDGHYILFYSSWCFTDPAYDVKYAVATSITGPYTRMGELLATGDYGLTSPGGASSDPGGSVLLFHANCDAGRCLHTVDITISAGVVTVTS</sequence>
<dbReference type="PANTHER" id="PTHR42812">
    <property type="entry name" value="BETA-XYLOSIDASE"/>
    <property type="match status" value="1"/>
</dbReference>
<evidence type="ECO:0000313" key="8">
    <source>
        <dbReference type="EMBL" id="KAF3771441.1"/>
    </source>
</evidence>
<dbReference type="InterPro" id="IPR023296">
    <property type="entry name" value="Glyco_hydro_beta-prop_sf"/>
</dbReference>
<accession>A0A9P5CW54</accession>